<accession>A0A0D2J6L3</accession>
<dbReference type="Proteomes" id="UP000032233">
    <property type="component" value="Unassembled WGS sequence"/>
</dbReference>
<keyword evidence="3" id="KW-1185">Reference proteome</keyword>
<comment type="caution">
    <text evidence="2">The sequence shown here is derived from an EMBL/GenBank/DDBJ whole genome shotgun (WGS) entry which is preliminary data.</text>
</comment>
<dbReference type="PANTHER" id="PTHR39158:SF1">
    <property type="entry name" value="DNAJ HOMOLOG SUBFAMILY C MEMBER 28"/>
    <property type="match status" value="1"/>
</dbReference>
<dbReference type="InterPro" id="IPR052573">
    <property type="entry name" value="DnaJ_C_subfamily_28"/>
</dbReference>
<dbReference type="FunCoup" id="A0A0D2J6L3">
    <property type="interactions" value="25"/>
</dbReference>
<evidence type="ECO:0000313" key="2">
    <source>
        <dbReference type="EMBL" id="KIX11326.1"/>
    </source>
</evidence>
<sequence length="131" mass="15031">MSYYWYKIAEEKITEAAQKGELDNLPGQGKPLELENDSNLDEEVRLTYKVLKNAGYTPPELDVKKEINQIEDFLAGSPDEKSRYKALKRLNYLTMKMGSLRPQTTSLANSQYAARLVNRMIKKPEKKEGSK</sequence>
<gene>
    <name evidence="2" type="ORF">X474_23725</name>
</gene>
<dbReference type="AlphaFoldDB" id="A0A0D2J6L3"/>
<evidence type="ECO:0000259" key="1">
    <source>
        <dbReference type="Pfam" id="PF09350"/>
    </source>
</evidence>
<proteinExistence type="predicted"/>
<name>A0A0D2J6L3_9BACT</name>
<dbReference type="STRING" id="1429043.X474_23725"/>
<organism evidence="2 3">
    <name type="scientific">Dethiosulfatarculus sandiegensis</name>
    <dbReference type="NCBI Taxonomy" id="1429043"/>
    <lineage>
        <taxon>Bacteria</taxon>
        <taxon>Pseudomonadati</taxon>
        <taxon>Thermodesulfobacteriota</taxon>
        <taxon>Desulfarculia</taxon>
        <taxon>Desulfarculales</taxon>
        <taxon>Desulfarculaceae</taxon>
        <taxon>Dethiosulfatarculus</taxon>
    </lineage>
</organism>
<feature type="domain" description="DnaJ homologue subfamily C member 28 conserved" evidence="1">
    <location>
        <begin position="8"/>
        <end position="74"/>
    </location>
</feature>
<dbReference type="EMBL" id="AZAC01000056">
    <property type="protein sequence ID" value="KIX11326.1"/>
    <property type="molecule type" value="Genomic_DNA"/>
</dbReference>
<dbReference type="PATRIC" id="fig|1429043.3.peg.5017"/>
<evidence type="ECO:0000313" key="3">
    <source>
        <dbReference type="Proteomes" id="UP000032233"/>
    </source>
</evidence>
<reference evidence="2 3" key="1">
    <citation type="submission" date="2013-11" db="EMBL/GenBank/DDBJ databases">
        <title>Metagenomic analysis of a methanogenic consortium involved in long chain n-alkane degradation.</title>
        <authorList>
            <person name="Davidova I.A."/>
            <person name="Callaghan A.V."/>
            <person name="Wawrik B."/>
            <person name="Pruitt S."/>
            <person name="Marks C."/>
            <person name="Duncan K.E."/>
            <person name="Suflita J.M."/>
        </authorList>
    </citation>
    <scope>NUCLEOTIDE SEQUENCE [LARGE SCALE GENOMIC DNA]</scope>
    <source>
        <strain evidence="2 3">SPR</strain>
    </source>
</reference>
<dbReference type="InParanoid" id="A0A0D2J6L3"/>
<protein>
    <submittedName>
        <fullName evidence="2">Molecular chaperone DnaJ</fullName>
    </submittedName>
</protein>
<dbReference type="PANTHER" id="PTHR39158">
    <property type="entry name" value="OS08G0560600 PROTEIN"/>
    <property type="match status" value="1"/>
</dbReference>
<dbReference type="OrthoDB" id="9798476at2"/>
<dbReference type="RefSeq" id="WP_044351878.1">
    <property type="nucleotide sequence ID" value="NZ_AZAC01000056.1"/>
</dbReference>
<dbReference type="InterPro" id="IPR018961">
    <property type="entry name" value="DnaJ_homolog_subfam-C_membr-28"/>
</dbReference>
<dbReference type="Pfam" id="PF09350">
    <property type="entry name" value="DJC28_CD"/>
    <property type="match status" value="1"/>
</dbReference>